<keyword evidence="3" id="KW-1185">Reference proteome</keyword>
<evidence type="ECO:0008006" key="4">
    <source>
        <dbReference type="Google" id="ProtNLM"/>
    </source>
</evidence>
<sequence length="462" mass="53986">MKCKYCGVEIGNSLKCHLCGHKQIGKTTCPVCSKLIYPYQEYCSNCGSPTIYRKDHTIKKVTPDTIVHSEQSHNYNTVSESYDYKKNAYDFKDSFKQLKDLNSMNYKEAFKKFQNQPRKKNIQRKPKQKSFIKTMIILVIFVVFIFIPVSELIINTVTNIVETTDEATSSFDGNGNTDLSSFNLNQDSSRGDYNQNFTNSDGGAFVYQNKLYISLNGQLIKYDAHFENSEVLEESSCDHIYVDDRGCFYENDNDFIFLDFNGKRKTLLNEVSHCYVLDQKIFYIKDETLYCLTIDENMNEIDNKKMVDDTYEFNVDDQNQHILYTNNDYESKLIDFNGTSLKQNVDNYGNAYFIDGFLYYREYDGIYKTDFSSDEGELVQAASDIYRFGVGQDEENEKVIVYGENYDNVLNAYFDDDSYALYDDARDFYIIGDKVIFFTYDDHYTRHYFISSYDGEYAPFEE</sequence>
<gene>
    <name evidence="2" type="ORF">C7U55_11895</name>
</gene>
<keyword evidence="1" id="KW-0812">Transmembrane</keyword>
<name>A0A2T3FM68_9FIRM</name>
<dbReference type="GeneID" id="77471786"/>
<evidence type="ECO:0000256" key="1">
    <source>
        <dbReference type="SAM" id="Phobius"/>
    </source>
</evidence>
<evidence type="ECO:0000313" key="2">
    <source>
        <dbReference type="EMBL" id="PST36365.1"/>
    </source>
</evidence>
<reference evidence="3" key="1">
    <citation type="submission" date="2018-03" db="EMBL/GenBank/DDBJ databases">
        <title>Lachnoclostridium SNUG30370 gen.nov., sp.nov., isolated from human faeces.</title>
        <authorList>
            <person name="Seo B."/>
            <person name="Jeon K."/>
            <person name="Ko G."/>
        </authorList>
    </citation>
    <scope>NUCLEOTIDE SEQUENCE [LARGE SCALE GENOMIC DNA]</scope>
    <source>
        <strain evidence="3">SNUG30370</strain>
    </source>
</reference>
<keyword evidence="1" id="KW-1133">Transmembrane helix</keyword>
<keyword evidence="1" id="KW-0472">Membrane</keyword>
<dbReference type="EMBL" id="PYLP01000023">
    <property type="protein sequence ID" value="PST36365.1"/>
    <property type="molecule type" value="Genomic_DNA"/>
</dbReference>
<evidence type="ECO:0000313" key="3">
    <source>
        <dbReference type="Proteomes" id="UP000241201"/>
    </source>
</evidence>
<organism evidence="2 3">
    <name type="scientific">Faecalibacillus faecis</name>
    <dbReference type="NCBI Taxonomy" id="1982628"/>
    <lineage>
        <taxon>Bacteria</taxon>
        <taxon>Bacillati</taxon>
        <taxon>Bacillota</taxon>
        <taxon>Erysipelotrichia</taxon>
        <taxon>Erysipelotrichales</taxon>
        <taxon>Coprobacillaceae</taxon>
        <taxon>Faecalibacillus</taxon>
    </lineage>
</organism>
<dbReference type="AlphaFoldDB" id="A0A2T3FM68"/>
<feature type="transmembrane region" description="Helical" evidence="1">
    <location>
        <begin position="130"/>
        <end position="149"/>
    </location>
</feature>
<dbReference type="RefSeq" id="WP_106988751.1">
    <property type="nucleotide sequence ID" value="NZ_DBGCOW010000093.1"/>
</dbReference>
<comment type="caution">
    <text evidence="2">The sequence shown here is derived from an EMBL/GenBank/DDBJ whole genome shotgun (WGS) entry which is preliminary data.</text>
</comment>
<protein>
    <recommendedName>
        <fullName evidence="4">Zinc ribbon domain-containing protein</fullName>
    </recommendedName>
</protein>
<accession>A0A2T3FM68</accession>
<dbReference type="Proteomes" id="UP000241201">
    <property type="component" value="Unassembled WGS sequence"/>
</dbReference>
<proteinExistence type="predicted"/>